<protein>
    <submittedName>
        <fullName evidence="1">Uncharacterized protein</fullName>
    </submittedName>
</protein>
<dbReference type="EMBL" id="ML733445">
    <property type="protein sequence ID" value="KAB8218849.1"/>
    <property type="molecule type" value="Genomic_DNA"/>
</dbReference>
<gene>
    <name evidence="1" type="ORF">BDV33DRAFT_174847</name>
</gene>
<dbReference type="AlphaFoldDB" id="A0A5N6ENN9"/>
<accession>A0A5N6ENN9</accession>
<evidence type="ECO:0000313" key="1">
    <source>
        <dbReference type="EMBL" id="KAB8218849.1"/>
    </source>
</evidence>
<reference evidence="1 2" key="1">
    <citation type="submission" date="2019-04" db="EMBL/GenBank/DDBJ databases">
        <title>Fungal friends and foes A comparative genomics study of 23 Aspergillus species from section Flavi.</title>
        <authorList>
            <consortium name="DOE Joint Genome Institute"/>
            <person name="Kjaerbolling I."/>
            <person name="Vesth T.C."/>
            <person name="Frisvad J.C."/>
            <person name="Nybo J.L."/>
            <person name="Theobald S."/>
            <person name="Kildgaard S."/>
            <person name="Petersen T.I."/>
            <person name="Kuo A."/>
            <person name="Sato A."/>
            <person name="Lyhne E.K."/>
            <person name="Kogle M.E."/>
            <person name="Wiebenga A."/>
            <person name="Kun R.S."/>
            <person name="Lubbers R.J."/>
            <person name="Makela M.R."/>
            <person name="Barry K."/>
            <person name="Chovatia M."/>
            <person name="Clum A."/>
            <person name="Daum C."/>
            <person name="Haridas S."/>
            <person name="He G."/>
            <person name="LaButti K."/>
            <person name="Lipzen A."/>
            <person name="Mondo S."/>
            <person name="Pangilinan J."/>
            <person name="Riley R."/>
            <person name="Salamov A."/>
            <person name="Simmons B.A."/>
            <person name="Magnuson J.K."/>
            <person name="Henrissat B."/>
            <person name="Mortensen U.H."/>
            <person name="Larsen T.O."/>
            <person name="De vries R.P."/>
            <person name="Grigoriev I.V."/>
            <person name="Machida M."/>
            <person name="Baker S.E."/>
            <person name="Andersen M.R."/>
        </authorList>
    </citation>
    <scope>NUCLEOTIDE SEQUENCE [LARGE SCALE GENOMIC DNA]</scope>
    <source>
        <strain evidence="1 2">CBS 126849</strain>
    </source>
</reference>
<evidence type="ECO:0000313" key="2">
    <source>
        <dbReference type="Proteomes" id="UP000326799"/>
    </source>
</evidence>
<organism evidence="1 2">
    <name type="scientific">Aspergillus novoparasiticus</name>
    <dbReference type="NCBI Taxonomy" id="986946"/>
    <lineage>
        <taxon>Eukaryota</taxon>
        <taxon>Fungi</taxon>
        <taxon>Dikarya</taxon>
        <taxon>Ascomycota</taxon>
        <taxon>Pezizomycotina</taxon>
        <taxon>Eurotiomycetes</taxon>
        <taxon>Eurotiomycetidae</taxon>
        <taxon>Eurotiales</taxon>
        <taxon>Aspergillaceae</taxon>
        <taxon>Aspergillus</taxon>
        <taxon>Aspergillus subgen. Circumdati</taxon>
    </lineage>
</organism>
<name>A0A5N6ENN9_9EURO</name>
<proteinExistence type="predicted"/>
<sequence>MFYIRSILSISRSRSSMRRLNPRSLYNGAPSCLNLPREGSPDCESREYPRWSDPICLVANGNSNYSTARETPHYPMESILDQFIYAWMLLSESTMSLQVFPSPLVRPTNLVHSSWLHQVDNRSFQRSVLVTFRRLQENLHCECVDQKAGNIALPRI</sequence>
<keyword evidence="2" id="KW-1185">Reference proteome</keyword>
<dbReference type="Proteomes" id="UP000326799">
    <property type="component" value="Unassembled WGS sequence"/>
</dbReference>